<accession>A0A6A1WT00</accession>
<evidence type="ECO:0000313" key="1">
    <source>
        <dbReference type="EMBL" id="KAB1227803.1"/>
    </source>
</evidence>
<comment type="caution">
    <text evidence="1">The sequence shown here is derived from an EMBL/GenBank/DDBJ whole genome shotgun (WGS) entry which is preliminary data.</text>
</comment>
<keyword evidence="2" id="KW-1185">Reference proteome</keyword>
<dbReference type="EMBL" id="RXIC02000019">
    <property type="protein sequence ID" value="KAB1227803.1"/>
    <property type="molecule type" value="Genomic_DNA"/>
</dbReference>
<evidence type="ECO:0000313" key="2">
    <source>
        <dbReference type="Proteomes" id="UP000516437"/>
    </source>
</evidence>
<gene>
    <name evidence="1" type="ORF">CJ030_MR1G017581</name>
</gene>
<sequence>MKNLFRNVITGANLCRTSASLDVENLPKDGPMHVPRSWFKPSGNILLIFEEKGGDPTKISFSSLWEKRGSEVSSMDQVISDAQELLELIGISRGVHLDLSNGVPPPFVASSLYRGSCLS</sequence>
<name>A0A6A1WT00_9ROSI</name>
<dbReference type="AlphaFoldDB" id="A0A6A1WT00"/>
<reference evidence="1 2" key="1">
    <citation type="journal article" date="2019" name="Plant Biotechnol. J.">
        <title>The red bayberry genome and genetic basis of sex determination.</title>
        <authorList>
            <person name="Jia H.M."/>
            <person name="Jia H.J."/>
            <person name="Cai Q.L."/>
            <person name="Wang Y."/>
            <person name="Zhao H.B."/>
            <person name="Yang W.F."/>
            <person name="Wang G.Y."/>
            <person name="Li Y.H."/>
            <person name="Zhan D.L."/>
            <person name="Shen Y.T."/>
            <person name="Niu Q.F."/>
            <person name="Chang L."/>
            <person name="Qiu J."/>
            <person name="Zhao L."/>
            <person name="Xie H.B."/>
            <person name="Fu W.Y."/>
            <person name="Jin J."/>
            <person name="Li X.W."/>
            <person name="Jiao Y."/>
            <person name="Zhou C.C."/>
            <person name="Tu T."/>
            <person name="Chai C.Y."/>
            <person name="Gao J.L."/>
            <person name="Fan L.J."/>
            <person name="van de Weg E."/>
            <person name="Wang J.Y."/>
            <person name="Gao Z.S."/>
        </authorList>
    </citation>
    <scope>NUCLEOTIDE SEQUENCE [LARGE SCALE GENOMIC DNA]</scope>
    <source>
        <tissue evidence="1">Leaves</tissue>
    </source>
</reference>
<dbReference type="OrthoDB" id="1657402at2759"/>
<protein>
    <submittedName>
        <fullName evidence="1">Beta-galactosidase 3</fullName>
    </submittedName>
</protein>
<organism evidence="1 2">
    <name type="scientific">Morella rubra</name>
    <name type="common">Chinese bayberry</name>
    <dbReference type="NCBI Taxonomy" id="262757"/>
    <lineage>
        <taxon>Eukaryota</taxon>
        <taxon>Viridiplantae</taxon>
        <taxon>Streptophyta</taxon>
        <taxon>Embryophyta</taxon>
        <taxon>Tracheophyta</taxon>
        <taxon>Spermatophyta</taxon>
        <taxon>Magnoliopsida</taxon>
        <taxon>eudicotyledons</taxon>
        <taxon>Gunneridae</taxon>
        <taxon>Pentapetalae</taxon>
        <taxon>rosids</taxon>
        <taxon>fabids</taxon>
        <taxon>Fagales</taxon>
        <taxon>Myricaceae</taxon>
        <taxon>Morella</taxon>
    </lineage>
</organism>
<dbReference type="Proteomes" id="UP000516437">
    <property type="component" value="Chromosome 1"/>
</dbReference>
<proteinExistence type="predicted"/>